<dbReference type="FunFam" id="3.60.10.10:FF:000033">
    <property type="entry name" value="sphingomyelin phosphodiesterase 2"/>
    <property type="match status" value="1"/>
</dbReference>
<comment type="cofactor">
    <cofactor evidence="1">
        <name>Mg(2+)</name>
        <dbReference type="ChEBI" id="CHEBI:18420"/>
    </cofactor>
</comment>
<evidence type="ECO:0000256" key="18">
    <source>
        <dbReference type="ARBA" id="ARBA00049346"/>
    </source>
</evidence>
<evidence type="ECO:0000313" key="27">
    <source>
        <dbReference type="Proteomes" id="UP001314229"/>
    </source>
</evidence>
<evidence type="ECO:0000256" key="13">
    <source>
        <dbReference type="ARBA" id="ARBA00023098"/>
    </source>
</evidence>
<evidence type="ECO:0000256" key="23">
    <source>
        <dbReference type="SAM" id="MobiDB-lite"/>
    </source>
</evidence>
<evidence type="ECO:0000256" key="19">
    <source>
        <dbReference type="ARBA" id="ARBA00051969"/>
    </source>
</evidence>
<dbReference type="PANTHER" id="PTHR16320:SF24">
    <property type="entry name" value="PHOSPHODIESTERASE, PUTATIVE-RELATED"/>
    <property type="match status" value="1"/>
</dbReference>
<comment type="similarity">
    <text evidence="5">Belongs to the neutral sphingomyelinase family.</text>
</comment>
<keyword evidence="12 24" id="KW-1133">Transmembrane helix</keyword>
<keyword evidence="9" id="KW-0378">Hydrolase</keyword>
<dbReference type="InterPro" id="IPR038772">
    <property type="entry name" value="Sph/SMPD2-like"/>
</dbReference>
<evidence type="ECO:0000256" key="2">
    <source>
        <dbReference type="ARBA" id="ARBA00004141"/>
    </source>
</evidence>
<comment type="pathway">
    <text evidence="3">Lipid metabolism; sphingolipid metabolism.</text>
</comment>
<dbReference type="GO" id="GO:0016020">
    <property type="term" value="C:membrane"/>
    <property type="evidence" value="ECO:0007669"/>
    <property type="project" value="UniProtKB-SubCell"/>
</dbReference>
<accession>A0AAV1P5V5</accession>
<evidence type="ECO:0000256" key="24">
    <source>
        <dbReference type="SAM" id="Phobius"/>
    </source>
</evidence>
<feature type="domain" description="Endonuclease/exonuclease/phosphatase" evidence="25">
    <location>
        <begin position="13"/>
        <end position="272"/>
    </location>
</feature>
<evidence type="ECO:0000256" key="14">
    <source>
        <dbReference type="ARBA" id="ARBA00023136"/>
    </source>
</evidence>
<evidence type="ECO:0000256" key="6">
    <source>
        <dbReference type="ARBA" id="ARBA00012369"/>
    </source>
</evidence>
<evidence type="ECO:0000256" key="8">
    <source>
        <dbReference type="ARBA" id="ARBA00022723"/>
    </source>
</evidence>
<dbReference type="Gene3D" id="3.60.10.10">
    <property type="entry name" value="Endonuclease/exonuclease/phosphatase"/>
    <property type="match status" value="1"/>
</dbReference>
<evidence type="ECO:0000256" key="10">
    <source>
        <dbReference type="ARBA" id="ARBA00022842"/>
    </source>
</evidence>
<evidence type="ECO:0000256" key="5">
    <source>
        <dbReference type="ARBA" id="ARBA00006335"/>
    </source>
</evidence>
<dbReference type="GO" id="GO:0006665">
    <property type="term" value="P:sphingolipid metabolic process"/>
    <property type="evidence" value="ECO:0007669"/>
    <property type="project" value="UniProtKB-KW"/>
</dbReference>
<reference evidence="26 27" key="1">
    <citation type="submission" date="2024-01" db="EMBL/GenBank/DDBJ databases">
        <authorList>
            <person name="Alioto T."/>
            <person name="Alioto T."/>
            <person name="Gomez Garrido J."/>
        </authorList>
    </citation>
    <scope>NUCLEOTIDE SEQUENCE [LARGE SCALE GENOMIC DNA]</scope>
</reference>
<evidence type="ECO:0000256" key="9">
    <source>
        <dbReference type="ARBA" id="ARBA00022801"/>
    </source>
</evidence>
<keyword evidence="8" id="KW-0479">Metal-binding</keyword>
<keyword evidence="27" id="KW-1185">Reference proteome</keyword>
<evidence type="ECO:0000256" key="12">
    <source>
        <dbReference type="ARBA" id="ARBA00022989"/>
    </source>
</evidence>
<comment type="catalytic activity">
    <reaction evidence="18">
        <text>1-O-octadecyl-sn-glycero-3-phosphocholine + H2O = 1-O-octadecyl-sn-glycerol + phosphocholine + H(+)</text>
        <dbReference type="Rhea" id="RHEA:39923"/>
        <dbReference type="ChEBI" id="CHEBI:15377"/>
        <dbReference type="ChEBI" id="CHEBI:15378"/>
        <dbReference type="ChEBI" id="CHEBI:74001"/>
        <dbReference type="ChEBI" id="CHEBI:75216"/>
        <dbReference type="ChEBI" id="CHEBI:295975"/>
    </reaction>
    <physiologicalReaction direction="left-to-right" evidence="18">
        <dbReference type="Rhea" id="RHEA:39924"/>
    </physiologicalReaction>
</comment>
<dbReference type="SUPFAM" id="SSF56219">
    <property type="entry name" value="DNase I-like"/>
    <property type="match status" value="1"/>
</dbReference>
<dbReference type="GO" id="GO:0004767">
    <property type="term" value="F:sphingomyelin phosphodiesterase activity"/>
    <property type="evidence" value="ECO:0007669"/>
    <property type="project" value="UniProtKB-EC"/>
</dbReference>
<dbReference type="Proteomes" id="UP001314229">
    <property type="component" value="Unassembled WGS sequence"/>
</dbReference>
<comment type="caution">
    <text evidence="26">The sequence shown here is derived from an EMBL/GenBank/DDBJ whole genome shotgun (WGS) entry which is preliminary data.</text>
</comment>
<sequence length="443" mass="49610">MANTDSVRVRVFSLNCWGIRYLSKHCPQRYAMIGDMLCKEEYDLVLLQEVWSEKDYLSLKKKLCCIHPHSHYFKSGVIGSGLAIFSKHRIHDTFLYRYSLNGYPYMAHHGDWFGGKAVGMAVLNIGKLTANVYVTHLHAEYCRDKDSYLPHRVVQAWELQQFVRHTSAGADVVILGGDLNMHPQDLGNRLLRAYTGLRDSYVETAKFDGCEDGITLIADNPFISKKELVPFENGIRIDYILFKGSSKLDIHCDSMSTTKGSVPGHPFPYSDHEALTSELRLDPHTPAETGSDGQSKDQDCAAGKGAELVDILTEARTEVKVGLHCAERMRYTATRTGVMGLALLILELAIAAVPWLALGAEQPFPRTSFYLLAALCFAILLTTFLLYIFYTMELKSLQGAEDQMRLAIGSLQEKLRGFPLAQPHNAQRKPPEGDEPTAFDPEE</sequence>
<keyword evidence="7 24" id="KW-0812">Transmembrane</keyword>
<comment type="pathway">
    <text evidence="4">Sphingolipid metabolism.</text>
</comment>
<evidence type="ECO:0000256" key="16">
    <source>
        <dbReference type="ARBA" id="ARBA00048209"/>
    </source>
</evidence>
<dbReference type="PANTHER" id="PTHR16320">
    <property type="entry name" value="SPHINGOMYELINASE FAMILY MEMBER"/>
    <property type="match status" value="1"/>
</dbReference>
<evidence type="ECO:0000256" key="1">
    <source>
        <dbReference type="ARBA" id="ARBA00001946"/>
    </source>
</evidence>
<gene>
    <name evidence="26" type="ORF">FSCOSCO3_A029288</name>
</gene>
<dbReference type="Pfam" id="PF03372">
    <property type="entry name" value="Exo_endo_phos"/>
    <property type="match status" value="1"/>
</dbReference>
<organism evidence="26 27">
    <name type="scientific">Scomber scombrus</name>
    <name type="common">Atlantic mackerel</name>
    <name type="synonym">Scomber vernalis</name>
    <dbReference type="NCBI Taxonomy" id="13677"/>
    <lineage>
        <taxon>Eukaryota</taxon>
        <taxon>Metazoa</taxon>
        <taxon>Chordata</taxon>
        <taxon>Craniata</taxon>
        <taxon>Vertebrata</taxon>
        <taxon>Euteleostomi</taxon>
        <taxon>Actinopterygii</taxon>
        <taxon>Neopterygii</taxon>
        <taxon>Teleostei</taxon>
        <taxon>Neoteleostei</taxon>
        <taxon>Acanthomorphata</taxon>
        <taxon>Pelagiaria</taxon>
        <taxon>Scombriformes</taxon>
        <taxon>Scombridae</taxon>
        <taxon>Scomber</taxon>
    </lineage>
</organism>
<evidence type="ECO:0000256" key="3">
    <source>
        <dbReference type="ARBA" id="ARBA00004760"/>
    </source>
</evidence>
<comment type="catalytic activity">
    <reaction evidence="19">
        <text>1-O-hexadecyl-sn-glycero-3-phosphocholine + H2O = 1-O-hexadecyl-sn-glycerol + phosphocholine + H(+)</text>
        <dbReference type="Rhea" id="RHEA:36087"/>
        <dbReference type="ChEBI" id="CHEBI:15377"/>
        <dbReference type="ChEBI" id="CHEBI:15378"/>
        <dbReference type="ChEBI" id="CHEBI:34115"/>
        <dbReference type="ChEBI" id="CHEBI:64496"/>
        <dbReference type="ChEBI" id="CHEBI:295975"/>
    </reaction>
    <physiologicalReaction direction="left-to-right" evidence="19">
        <dbReference type="Rhea" id="RHEA:36088"/>
    </physiologicalReaction>
</comment>
<evidence type="ECO:0000259" key="25">
    <source>
        <dbReference type="Pfam" id="PF03372"/>
    </source>
</evidence>
<dbReference type="AlphaFoldDB" id="A0AAV1P5V5"/>
<comment type="catalytic activity">
    <reaction evidence="17">
        <text>an N-(acyl)-sphingosylphosphocholine + H2O = an N-acyl-sphingoid base + phosphocholine + H(+)</text>
        <dbReference type="Rhea" id="RHEA:45300"/>
        <dbReference type="ChEBI" id="CHEBI:15377"/>
        <dbReference type="ChEBI" id="CHEBI:15378"/>
        <dbReference type="ChEBI" id="CHEBI:64583"/>
        <dbReference type="ChEBI" id="CHEBI:83273"/>
        <dbReference type="ChEBI" id="CHEBI:295975"/>
    </reaction>
    <physiologicalReaction direction="left-to-right" evidence="17">
        <dbReference type="Rhea" id="RHEA:45301"/>
    </physiologicalReaction>
</comment>
<evidence type="ECO:0000256" key="22">
    <source>
        <dbReference type="ARBA" id="ARBA00079277"/>
    </source>
</evidence>
<evidence type="ECO:0000256" key="11">
    <source>
        <dbReference type="ARBA" id="ARBA00022919"/>
    </source>
</evidence>
<comment type="catalytic activity">
    <reaction evidence="15">
        <text>a sphingosylphosphocholine + H2O = a sphingoid base + phosphocholine + H(+)</text>
        <dbReference type="Rhea" id="RHEA:45296"/>
        <dbReference type="ChEBI" id="CHEBI:15377"/>
        <dbReference type="ChEBI" id="CHEBI:15378"/>
        <dbReference type="ChEBI" id="CHEBI:84410"/>
        <dbReference type="ChEBI" id="CHEBI:85171"/>
        <dbReference type="ChEBI" id="CHEBI:295975"/>
    </reaction>
    <physiologicalReaction direction="left-to-right" evidence="15">
        <dbReference type="Rhea" id="RHEA:45297"/>
    </physiologicalReaction>
</comment>
<evidence type="ECO:0000256" key="17">
    <source>
        <dbReference type="ARBA" id="ARBA00048325"/>
    </source>
</evidence>
<comment type="catalytic activity">
    <reaction evidence="16">
        <text>1-hexadecanoyl-sn-glycero-3-phosphocholine + H2O = 1-hexadecanoyl-sn-glycerol + phosphocholine + H(+)</text>
        <dbReference type="Rhea" id="RHEA:41119"/>
        <dbReference type="ChEBI" id="CHEBI:15377"/>
        <dbReference type="ChEBI" id="CHEBI:15378"/>
        <dbReference type="ChEBI" id="CHEBI:72998"/>
        <dbReference type="ChEBI" id="CHEBI:75542"/>
        <dbReference type="ChEBI" id="CHEBI:295975"/>
    </reaction>
    <physiologicalReaction direction="left-to-right" evidence="16">
        <dbReference type="Rhea" id="RHEA:41120"/>
    </physiologicalReaction>
</comment>
<protein>
    <recommendedName>
        <fullName evidence="20">Sphingomyelin phosphodiesterase 2</fullName>
        <ecNumber evidence="6">3.1.4.12</ecNumber>
    </recommendedName>
    <alternativeName>
        <fullName evidence="21">Lyso-platelet-activating factor-phospholipase C</fullName>
    </alternativeName>
    <alternativeName>
        <fullName evidence="22">Neutral sphingomyelinase</fullName>
    </alternativeName>
</protein>
<feature type="transmembrane region" description="Helical" evidence="24">
    <location>
        <begin position="369"/>
        <end position="390"/>
    </location>
</feature>
<dbReference type="InterPro" id="IPR005135">
    <property type="entry name" value="Endo/exonuclease/phosphatase"/>
</dbReference>
<dbReference type="EC" id="3.1.4.12" evidence="6"/>
<evidence type="ECO:0000256" key="21">
    <source>
        <dbReference type="ARBA" id="ARBA00075307"/>
    </source>
</evidence>
<feature type="compositionally biased region" description="Acidic residues" evidence="23">
    <location>
        <begin position="433"/>
        <end position="443"/>
    </location>
</feature>
<feature type="transmembrane region" description="Helical" evidence="24">
    <location>
        <begin position="338"/>
        <end position="357"/>
    </location>
</feature>
<evidence type="ECO:0000256" key="7">
    <source>
        <dbReference type="ARBA" id="ARBA00022692"/>
    </source>
</evidence>
<feature type="region of interest" description="Disordered" evidence="23">
    <location>
        <begin position="421"/>
        <end position="443"/>
    </location>
</feature>
<evidence type="ECO:0000313" key="26">
    <source>
        <dbReference type="EMBL" id="CAK6967207.1"/>
    </source>
</evidence>
<keyword evidence="14 24" id="KW-0472">Membrane</keyword>
<dbReference type="GO" id="GO:0046872">
    <property type="term" value="F:metal ion binding"/>
    <property type="evidence" value="ECO:0007669"/>
    <property type="project" value="UniProtKB-KW"/>
</dbReference>
<evidence type="ECO:0000256" key="20">
    <source>
        <dbReference type="ARBA" id="ARBA00068543"/>
    </source>
</evidence>
<keyword evidence="13" id="KW-0443">Lipid metabolism</keyword>
<evidence type="ECO:0000256" key="15">
    <source>
        <dbReference type="ARBA" id="ARBA00047675"/>
    </source>
</evidence>
<dbReference type="InterPro" id="IPR036691">
    <property type="entry name" value="Endo/exonu/phosph_ase_sf"/>
</dbReference>
<name>A0AAV1P5V5_SCOSC</name>
<evidence type="ECO:0000256" key="4">
    <source>
        <dbReference type="ARBA" id="ARBA00004991"/>
    </source>
</evidence>
<comment type="subcellular location">
    <subcellularLocation>
        <location evidence="2">Membrane</location>
        <topology evidence="2">Multi-pass membrane protein</topology>
    </subcellularLocation>
</comment>
<keyword evidence="10" id="KW-0460">Magnesium</keyword>
<dbReference type="EMBL" id="CAWUFR010000102">
    <property type="protein sequence ID" value="CAK6967207.1"/>
    <property type="molecule type" value="Genomic_DNA"/>
</dbReference>
<proteinExistence type="inferred from homology"/>
<keyword evidence="11" id="KW-0746">Sphingolipid metabolism</keyword>